<dbReference type="NCBIfam" id="TIGR00124">
    <property type="entry name" value="cit_ly_ligase"/>
    <property type="match status" value="1"/>
</dbReference>
<comment type="caution">
    <text evidence="5">The sequence shown here is derived from an EMBL/GenBank/DDBJ whole genome shotgun (WGS) entry which is preliminary data.</text>
</comment>
<feature type="domain" description="N-acetyltransferase" evidence="4">
    <location>
        <begin position="1"/>
        <end position="130"/>
    </location>
</feature>
<gene>
    <name evidence="5" type="ORF">ABID14_001477</name>
</gene>
<keyword evidence="2 3" id="KW-0067">ATP-binding</keyword>
<dbReference type="EMBL" id="JBEPMA010000009">
    <property type="protein sequence ID" value="MET3617842.1"/>
    <property type="molecule type" value="Genomic_DNA"/>
</dbReference>
<dbReference type="InterPro" id="IPR016181">
    <property type="entry name" value="Acyl_CoA_acyltransferase"/>
</dbReference>
<organism evidence="5 6">
    <name type="scientific">Peptoniphilus olsenii</name>
    <dbReference type="NCBI Taxonomy" id="411570"/>
    <lineage>
        <taxon>Bacteria</taxon>
        <taxon>Bacillati</taxon>
        <taxon>Bacillota</taxon>
        <taxon>Tissierellia</taxon>
        <taxon>Tissierellales</taxon>
        <taxon>Peptoniphilaceae</taxon>
        <taxon>Peptoniphilus</taxon>
    </lineage>
</organism>
<dbReference type="Pfam" id="PF08218">
    <property type="entry name" value="Citrate_ly_lig"/>
    <property type="match status" value="1"/>
</dbReference>
<dbReference type="PIRSF" id="PIRSF005751">
    <property type="entry name" value="Acet_citr_lig"/>
    <property type="match status" value="1"/>
</dbReference>
<evidence type="ECO:0000313" key="5">
    <source>
        <dbReference type="EMBL" id="MET3617842.1"/>
    </source>
</evidence>
<dbReference type="RefSeq" id="WP_354368658.1">
    <property type="nucleotide sequence ID" value="NZ_JBEPMA010000009.1"/>
</dbReference>
<accession>A0ABV2JAP6</accession>
<comment type="catalytic activity">
    <reaction evidence="3">
        <text>holo-[citrate lyase ACP] + acetate + ATP = acetyl-[citrate lyase ACP] + AMP + diphosphate</text>
        <dbReference type="Rhea" id="RHEA:23788"/>
        <dbReference type="Rhea" id="RHEA-COMP:10158"/>
        <dbReference type="Rhea" id="RHEA-COMP:13710"/>
        <dbReference type="ChEBI" id="CHEBI:30089"/>
        <dbReference type="ChEBI" id="CHEBI:30616"/>
        <dbReference type="ChEBI" id="CHEBI:33019"/>
        <dbReference type="ChEBI" id="CHEBI:82683"/>
        <dbReference type="ChEBI" id="CHEBI:137976"/>
        <dbReference type="ChEBI" id="CHEBI:456215"/>
        <dbReference type="EC" id="6.2.1.22"/>
    </reaction>
</comment>
<dbReference type="SMART" id="SM00764">
    <property type="entry name" value="Citrate_ly_lig"/>
    <property type="match status" value="1"/>
</dbReference>
<evidence type="ECO:0000313" key="6">
    <source>
        <dbReference type="Proteomes" id="UP001549162"/>
    </source>
</evidence>
<dbReference type="PANTHER" id="PTHR40599">
    <property type="entry name" value="[CITRATE [PRO-3S]-LYASE] LIGASE"/>
    <property type="match status" value="1"/>
</dbReference>
<keyword evidence="3 5" id="KW-0436">Ligase</keyword>
<dbReference type="GO" id="GO:0008771">
    <property type="term" value="F:[citrate (pro-3S)-lyase] ligase activity"/>
    <property type="evidence" value="ECO:0007669"/>
    <property type="project" value="UniProtKB-EC"/>
</dbReference>
<dbReference type="SUPFAM" id="SSF55729">
    <property type="entry name" value="Acyl-CoA N-acyltransferases (Nat)"/>
    <property type="match status" value="1"/>
</dbReference>
<dbReference type="InterPro" id="IPR000182">
    <property type="entry name" value="GNAT_dom"/>
</dbReference>
<dbReference type="Pfam" id="PF13673">
    <property type="entry name" value="Acetyltransf_10"/>
    <property type="match status" value="1"/>
</dbReference>
<keyword evidence="1 3" id="KW-0547">Nucleotide-binding</keyword>
<evidence type="ECO:0000256" key="3">
    <source>
        <dbReference type="PIRNR" id="PIRNR005751"/>
    </source>
</evidence>
<dbReference type="InterPro" id="IPR014729">
    <property type="entry name" value="Rossmann-like_a/b/a_fold"/>
</dbReference>
<evidence type="ECO:0000259" key="4">
    <source>
        <dbReference type="PROSITE" id="PS51186"/>
    </source>
</evidence>
<dbReference type="EC" id="6.2.1.22" evidence="3"/>
<comment type="function">
    <text evidence="3">Acetylation of prosthetic group (2-(5''-phosphoribosyl)-3'-dephosphocoenzyme-A) of the gamma subunit of citrate lyase.</text>
</comment>
<sequence length="333" mass="38616">MINYREAIPKIDKKDIIKFLNKFDLKFEEDIDYTIIAEEDQKIVATGSLSENVLKCFAVDKHYQGMSISNTIITKLLDKAYSLNRSHLFIFTKPENENIFKDFGFKEVCKVPEVMLLDNKIECLYERLNELENSVESGAIVINANPMTKGHLKLIETCSKLVNKLYVFVVSEDKSIFPFKFRYKIVKEACKGLKNVEVIEGSEYIISRNTFPTYFYKDSKIIIEAYTKLDISIFAQYFAKAMNIKKRFVGTETNDLVTKDYNKKMKEILPEFGIELIEIERFKETGEIISASTVRKLIAESKFEESKKFLPDATIRALETPEGREIIEKLQKN</sequence>
<dbReference type="SUPFAM" id="SSF52374">
    <property type="entry name" value="Nucleotidylyl transferase"/>
    <property type="match status" value="1"/>
</dbReference>
<dbReference type="PROSITE" id="PS51186">
    <property type="entry name" value="GNAT"/>
    <property type="match status" value="1"/>
</dbReference>
<dbReference type="Proteomes" id="UP001549162">
    <property type="component" value="Unassembled WGS sequence"/>
</dbReference>
<dbReference type="InterPro" id="IPR013166">
    <property type="entry name" value="Citrate_lyase_ligase_C"/>
</dbReference>
<dbReference type="Gene3D" id="3.40.50.620">
    <property type="entry name" value="HUPs"/>
    <property type="match status" value="1"/>
</dbReference>
<protein>
    <recommendedName>
        <fullName evidence="3">[Citrate [pro-3S]-lyase] ligase</fullName>
        <ecNumber evidence="3">6.2.1.22</ecNumber>
    </recommendedName>
</protein>
<dbReference type="PANTHER" id="PTHR40599:SF1">
    <property type="entry name" value="[CITRATE [PRO-3S]-LYASE] LIGASE"/>
    <property type="match status" value="1"/>
</dbReference>
<evidence type="ECO:0000256" key="2">
    <source>
        <dbReference type="ARBA" id="ARBA00022840"/>
    </source>
</evidence>
<keyword evidence="6" id="KW-1185">Reference proteome</keyword>
<proteinExistence type="predicted"/>
<reference evidence="5 6" key="1">
    <citation type="submission" date="2024-06" db="EMBL/GenBank/DDBJ databases">
        <title>Genomic Encyclopedia of Type Strains, Phase IV (KMG-IV): sequencing the most valuable type-strain genomes for metagenomic binning, comparative biology and taxonomic classification.</title>
        <authorList>
            <person name="Goeker M."/>
        </authorList>
    </citation>
    <scope>NUCLEOTIDE SEQUENCE [LARGE SCALE GENOMIC DNA]</scope>
    <source>
        <strain evidence="5 6">DSM 21460</strain>
    </source>
</reference>
<dbReference type="InterPro" id="IPR005216">
    <property type="entry name" value="Citrate_lyase_ligase"/>
</dbReference>
<name>A0ABV2JAP6_9FIRM</name>
<evidence type="ECO:0000256" key="1">
    <source>
        <dbReference type="ARBA" id="ARBA00022741"/>
    </source>
</evidence>
<dbReference type="Gene3D" id="3.40.630.30">
    <property type="match status" value="1"/>
</dbReference>